<accession>A0ABY6FT48</accession>
<feature type="domain" description="OLD protein-like TOPRIM" evidence="1">
    <location>
        <begin position="5"/>
        <end position="48"/>
    </location>
</feature>
<evidence type="ECO:0000259" key="1">
    <source>
        <dbReference type="Pfam" id="PF20469"/>
    </source>
</evidence>
<keyword evidence="2" id="KW-0378">Hydrolase</keyword>
<dbReference type="Pfam" id="PF20469">
    <property type="entry name" value="OLD-like_TOPRIM"/>
    <property type="match status" value="1"/>
</dbReference>
<evidence type="ECO:0000313" key="2">
    <source>
        <dbReference type="EMBL" id="UYB35936.1"/>
    </source>
</evidence>
<dbReference type="RefSeq" id="WP_091601205.1">
    <property type="nucleotide sequence ID" value="NZ_CECE01000002.1"/>
</dbReference>
<dbReference type="GO" id="GO:0004519">
    <property type="term" value="F:endonuclease activity"/>
    <property type="evidence" value="ECO:0007669"/>
    <property type="project" value="UniProtKB-KW"/>
</dbReference>
<name>A0ABY6FT48_9MICC</name>
<evidence type="ECO:0000313" key="3">
    <source>
        <dbReference type="Proteomes" id="UP001063368"/>
    </source>
</evidence>
<keyword evidence="2" id="KW-0255">Endonuclease</keyword>
<keyword evidence="2" id="KW-0540">Nuclease</keyword>
<reference evidence="2" key="1">
    <citation type="submission" date="2022-09" db="EMBL/GenBank/DDBJ databases">
        <authorList>
            <person name="Li D."/>
            <person name="Cheng J."/>
            <person name="Li Y."/>
        </authorList>
    </citation>
    <scope>NUCLEOTIDE SEQUENCE</scope>
    <source>
        <strain evidence="2">DL</strain>
    </source>
</reference>
<organism evidence="2 3">
    <name type="scientific">Arthrobacter koreensis</name>
    <dbReference type="NCBI Taxonomy" id="199136"/>
    <lineage>
        <taxon>Bacteria</taxon>
        <taxon>Bacillati</taxon>
        <taxon>Actinomycetota</taxon>
        <taxon>Actinomycetes</taxon>
        <taxon>Micrococcales</taxon>
        <taxon>Micrococcaceae</taxon>
        <taxon>Arthrobacter</taxon>
    </lineage>
</organism>
<sequence>MHSTTVLVEGESDRLALQVLAARSGLDLAAGNVAVVPMGGVTNVARFLSRYGPDGAGHRLLGLCDEAEAWYVRRALDRAGIGSGDLPGRGFQVCRLDLEDELIRALGPGVVVDIIAAEGELGSFRLLQRQPSLRELALEEQLHRFLAGRSGNKIRYAPLLVGALDPANVPEPLARLVAAMSRPAS</sequence>
<protein>
    <submittedName>
        <fullName evidence="2">ATP-dependent endonuclease</fullName>
    </submittedName>
</protein>
<dbReference type="InterPro" id="IPR034139">
    <property type="entry name" value="TOPRIM_OLD"/>
</dbReference>
<keyword evidence="3" id="KW-1185">Reference proteome</keyword>
<gene>
    <name evidence="2" type="ORF">N9A08_15185</name>
</gene>
<dbReference type="EMBL" id="CP106856">
    <property type="protein sequence ID" value="UYB35936.1"/>
    <property type="molecule type" value="Genomic_DNA"/>
</dbReference>
<proteinExistence type="predicted"/>
<dbReference type="Proteomes" id="UP001063368">
    <property type="component" value="Chromosome"/>
</dbReference>